<comment type="subcellular location">
    <subcellularLocation>
        <location evidence="1">Cell membrane</location>
        <topology evidence="1">Multi-pass membrane protein</topology>
    </subcellularLocation>
</comment>
<dbReference type="PANTHER" id="PTHR30572">
    <property type="entry name" value="MEMBRANE COMPONENT OF TRANSPORTER-RELATED"/>
    <property type="match status" value="1"/>
</dbReference>
<evidence type="ECO:0000256" key="3">
    <source>
        <dbReference type="ARBA" id="ARBA00022692"/>
    </source>
</evidence>
<feature type="transmembrane region" description="Helical" evidence="7">
    <location>
        <begin position="256"/>
        <end position="280"/>
    </location>
</feature>
<comment type="similarity">
    <text evidence="6">Belongs to the ABC-4 integral membrane protein family.</text>
</comment>
<accession>A0ABX0H376</accession>
<feature type="transmembrane region" description="Helical" evidence="7">
    <location>
        <begin position="424"/>
        <end position="457"/>
    </location>
</feature>
<gene>
    <name evidence="10" type="ORF">G9H71_18920</name>
</gene>
<feature type="transmembrane region" description="Helical" evidence="7">
    <location>
        <begin position="478"/>
        <end position="499"/>
    </location>
</feature>
<evidence type="ECO:0000313" key="10">
    <source>
        <dbReference type="EMBL" id="NHC15858.1"/>
    </source>
</evidence>
<sequence length="830" mass="85429">LALSAVAVILGTAMVAGSFIFTDTISKSFDDLFDQASADVTVNPRAAFDTDTLTGGQAPTLTLPAATLERVRAVPGVAEANGDVSVDGVNILGEDGDVVGTQGAPGLGLDWSGSTHSVLTLTAGRGPQRAGEVAIDSVAAEKGELAVGDPVTLLMPQGPRRQATVVGVFKFGSSGNLGGATLTAFDPATAQSLLPQPDSFTSISAYADEGVSDEELKQRVDAALGAGAYEVNTRQEQSDEAASDIKQGLGFINTALLAFAGVALFVGSFIIVNTFSMIVAQRTRELALLRAIGASRRQVTRSVLLEAAVVGFVGSLLGLAVGTAIAYGLKALFESIGLDLGAAGLVFAPRTVVVCFVVGMLVTLAASYGPARRASKVPPVAALRDDVALGTGALRVRAVVGGVLTALGVAAMVGAVTTSGGASGLLLGLGVLLTLVGVIALAPVIGIPVVAVLGRPFRRSNVGRLSSENARRNPRRTAATASALMIGLALVTGFGVFAASANASVDKLVDDALGADFIVQDPAGTAFSGDLATQLGQAPGVAQVVRERFGNARVDGATERVAGVDAAGLDRALKLRLVSGDSAALARDEVMVTDREADAQGLTVGQPLRVEFPTGRSEELRVGAVVEENPGLGPYNVSLAVWDRLGGGNRDQFLSVNLRDGADPAAAKAGLESAIAAYPNLRLQDQEEFKQSNKDQVNQLLYMIYGLLALAIIIAVLGIVNTLALSVIERTREIGLLRAIGMSRRQLRRMVVYESVVIAFFGALLGLALGLVFGILLQQVLASDGISELSIPYANLLVFFVLAGIVGVLAAIWPARRAARLNVLRAITAE</sequence>
<dbReference type="InterPro" id="IPR003838">
    <property type="entry name" value="ABC3_permease_C"/>
</dbReference>
<evidence type="ECO:0000313" key="11">
    <source>
        <dbReference type="Proteomes" id="UP000800981"/>
    </source>
</evidence>
<keyword evidence="11" id="KW-1185">Reference proteome</keyword>
<evidence type="ECO:0000256" key="2">
    <source>
        <dbReference type="ARBA" id="ARBA00022475"/>
    </source>
</evidence>
<feature type="domain" description="ABC3 transporter permease C-terminal" evidence="8">
    <location>
        <begin position="258"/>
        <end position="379"/>
    </location>
</feature>
<keyword evidence="4 7" id="KW-1133">Transmembrane helix</keyword>
<dbReference type="PANTHER" id="PTHR30572:SF4">
    <property type="entry name" value="ABC TRANSPORTER PERMEASE YTRF"/>
    <property type="match status" value="1"/>
</dbReference>
<feature type="transmembrane region" description="Helical" evidence="7">
    <location>
        <begin position="398"/>
        <end position="418"/>
    </location>
</feature>
<dbReference type="Pfam" id="PF02687">
    <property type="entry name" value="FtsX"/>
    <property type="match status" value="2"/>
</dbReference>
<dbReference type="Pfam" id="PF12704">
    <property type="entry name" value="MacB_PCD"/>
    <property type="match status" value="2"/>
</dbReference>
<dbReference type="InterPro" id="IPR025857">
    <property type="entry name" value="MacB_PCD"/>
</dbReference>
<evidence type="ECO:0000259" key="9">
    <source>
        <dbReference type="Pfam" id="PF12704"/>
    </source>
</evidence>
<organism evidence="10 11">
    <name type="scientific">Motilibacter deserti</name>
    <dbReference type="NCBI Taxonomy" id="2714956"/>
    <lineage>
        <taxon>Bacteria</taxon>
        <taxon>Bacillati</taxon>
        <taxon>Actinomycetota</taxon>
        <taxon>Actinomycetes</taxon>
        <taxon>Motilibacterales</taxon>
        <taxon>Motilibacteraceae</taxon>
        <taxon>Motilibacter</taxon>
    </lineage>
</organism>
<feature type="transmembrane region" description="Helical" evidence="7">
    <location>
        <begin position="347"/>
        <end position="366"/>
    </location>
</feature>
<evidence type="ECO:0000256" key="4">
    <source>
        <dbReference type="ARBA" id="ARBA00022989"/>
    </source>
</evidence>
<keyword evidence="3 7" id="KW-0812">Transmembrane</keyword>
<proteinExistence type="inferred from homology"/>
<evidence type="ECO:0000256" key="6">
    <source>
        <dbReference type="ARBA" id="ARBA00038076"/>
    </source>
</evidence>
<evidence type="ECO:0000259" key="8">
    <source>
        <dbReference type="Pfam" id="PF02687"/>
    </source>
</evidence>
<dbReference type="RefSeq" id="WP_166284344.1">
    <property type="nucleotide sequence ID" value="NZ_JAANNP010000062.1"/>
</dbReference>
<keyword evidence="5 7" id="KW-0472">Membrane</keyword>
<feature type="domain" description="ABC3 transporter permease C-terminal" evidence="8">
    <location>
        <begin position="707"/>
        <end position="822"/>
    </location>
</feature>
<evidence type="ECO:0000256" key="5">
    <source>
        <dbReference type="ARBA" id="ARBA00023136"/>
    </source>
</evidence>
<evidence type="ECO:0000256" key="1">
    <source>
        <dbReference type="ARBA" id="ARBA00004651"/>
    </source>
</evidence>
<keyword evidence="2" id="KW-1003">Cell membrane</keyword>
<feature type="transmembrane region" description="Helical" evidence="7">
    <location>
        <begin position="751"/>
        <end position="776"/>
    </location>
</feature>
<feature type="transmembrane region" description="Helical" evidence="7">
    <location>
        <begin position="700"/>
        <end position="728"/>
    </location>
</feature>
<feature type="domain" description="MacB-like periplasmic core" evidence="9">
    <location>
        <begin position="477"/>
        <end position="673"/>
    </location>
</feature>
<feature type="domain" description="MacB-like periplasmic core" evidence="9">
    <location>
        <begin position="2"/>
        <end position="222"/>
    </location>
</feature>
<feature type="transmembrane region" description="Helical" evidence="7">
    <location>
        <begin position="796"/>
        <end position="815"/>
    </location>
</feature>
<dbReference type="InterPro" id="IPR050250">
    <property type="entry name" value="Macrolide_Exporter_MacB"/>
</dbReference>
<evidence type="ECO:0000256" key="7">
    <source>
        <dbReference type="SAM" id="Phobius"/>
    </source>
</evidence>
<name>A0ABX0H376_9ACTN</name>
<feature type="non-terminal residue" evidence="10">
    <location>
        <position position="1"/>
    </location>
</feature>
<protein>
    <submittedName>
        <fullName evidence="10">FtsX-like permease family protein</fullName>
    </submittedName>
</protein>
<feature type="transmembrane region" description="Helical" evidence="7">
    <location>
        <begin position="303"/>
        <end position="327"/>
    </location>
</feature>
<dbReference type="Proteomes" id="UP000800981">
    <property type="component" value="Unassembled WGS sequence"/>
</dbReference>
<reference evidence="10 11" key="1">
    <citation type="submission" date="2020-03" db="EMBL/GenBank/DDBJ databases">
        <title>Two novel Motilibacter sp.</title>
        <authorList>
            <person name="Liu S."/>
        </authorList>
    </citation>
    <scope>NUCLEOTIDE SEQUENCE [LARGE SCALE GENOMIC DNA]</scope>
    <source>
        <strain evidence="10 11">E257</strain>
    </source>
</reference>
<comment type="caution">
    <text evidence="10">The sequence shown here is derived from an EMBL/GenBank/DDBJ whole genome shotgun (WGS) entry which is preliminary data.</text>
</comment>
<dbReference type="EMBL" id="JAANNP010000062">
    <property type="protein sequence ID" value="NHC15858.1"/>
    <property type="molecule type" value="Genomic_DNA"/>
</dbReference>